<dbReference type="EMBL" id="WGGT01000030">
    <property type="protein sequence ID" value="MVQ47333.1"/>
    <property type="molecule type" value="Genomic_DNA"/>
</dbReference>
<accession>A0A6L6XKR8</accession>
<organism evidence="2 4">
    <name type="scientific">Roseburia intestinalis</name>
    <dbReference type="NCBI Taxonomy" id="166486"/>
    <lineage>
        <taxon>Bacteria</taxon>
        <taxon>Bacillati</taxon>
        <taxon>Bacillota</taxon>
        <taxon>Clostridia</taxon>
        <taxon>Lachnospirales</taxon>
        <taxon>Lachnospiraceae</taxon>
        <taxon>Roseburia</taxon>
    </lineage>
</organism>
<dbReference type="EMBL" id="WNAJ01000038">
    <property type="protein sequence ID" value="MTR87086.1"/>
    <property type="molecule type" value="Genomic_DNA"/>
</dbReference>
<comment type="caution">
    <text evidence="2">The sequence shown here is derived from an EMBL/GenBank/DDBJ whole genome shotgun (WGS) entry which is preliminary data.</text>
</comment>
<dbReference type="RefSeq" id="WP_155220035.1">
    <property type="nucleotide sequence ID" value="NZ_JBLYGU010000010.1"/>
</dbReference>
<dbReference type="Proteomes" id="UP000478483">
    <property type="component" value="Unassembled WGS sequence"/>
</dbReference>
<proteinExistence type="predicted"/>
<reference evidence="1 3" key="1">
    <citation type="journal article" date="2019" name="Nat. Med.">
        <title>A library of human gut bacterial isolates paired with longitudinal multiomics data enables mechanistic microbiome research.</title>
        <authorList>
            <person name="Poyet M."/>
            <person name="Groussin M."/>
            <person name="Gibbons S.M."/>
            <person name="Avila-Pacheco J."/>
            <person name="Jiang X."/>
            <person name="Kearney S.M."/>
            <person name="Perrotta A.R."/>
            <person name="Berdy B."/>
            <person name="Zhao S."/>
            <person name="Lieberman T.D."/>
            <person name="Swanson P.K."/>
            <person name="Smith M."/>
            <person name="Roesemann S."/>
            <person name="Alexander J.E."/>
            <person name="Rich S.A."/>
            <person name="Livny J."/>
            <person name="Vlamakis H."/>
            <person name="Clish C."/>
            <person name="Bullock K."/>
            <person name="Deik A."/>
            <person name="Scott J."/>
            <person name="Pierce K.A."/>
            <person name="Xavier R.J."/>
            <person name="Alm E.J."/>
        </authorList>
    </citation>
    <scope>NUCLEOTIDE SEQUENCE [LARGE SCALE GENOMIC DNA]</scope>
    <source>
        <strain evidence="1 3">BIOML-A1</strain>
    </source>
</reference>
<dbReference type="Proteomes" id="UP000479531">
    <property type="component" value="Unassembled WGS sequence"/>
</dbReference>
<protein>
    <recommendedName>
        <fullName evidence="5">RiboL-PSP-HEPN domain-containing protein</fullName>
    </recommendedName>
</protein>
<gene>
    <name evidence="2" type="ORF">GCK47_17010</name>
    <name evidence="1" type="ORF">GMD50_19085</name>
</gene>
<sequence length="184" mass="21658">MTEFDSFATQLLEESKTLLEKAKRVEGFSKITYYHSSLLLAISALEACINSIADEILIDPYKNEYTIYEQGLLLEKDVRFDKGEFVLSNGLKISRITDRIEFLYYKFTRKRLDGTYQWYANLRQSIDIRNKLVHPKEQLRISDNQVELAILSVIETINQLYLAVYKRKFPAYDWGINPRKELLL</sequence>
<evidence type="ECO:0000313" key="1">
    <source>
        <dbReference type="EMBL" id="MTR87086.1"/>
    </source>
</evidence>
<evidence type="ECO:0000313" key="3">
    <source>
        <dbReference type="Proteomes" id="UP000478483"/>
    </source>
</evidence>
<name>A0A6L6XKR8_9FIRM</name>
<evidence type="ECO:0000313" key="2">
    <source>
        <dbReference type="EMBL" id="MVQ47333.1"/>
    </source>
</evidence>
<evidence type="ECO:0000313" key="4">
    <source>
        <dbReference type="Proteomes" id="UP000479531"/>
    </source>
</evidence>
<evidence type="ECO:0008006" key="5">
    <source>
        <dbReference type="Google" id="ProtNLM"/>
    </source>
</evidence>
<reference evidence="2 4" key="2">
    <citation type="submission" date="2019-10" db="EMBL/GenBank/DDBJ databases">
        <title>Roseburia spp. ameliorate alcoholic fatty liver via restoration of gut barrier function.</title>
        <authorList>
            <person name="Seo B."/>
            <person name="Ko G."/>
        </authorList>
    </citation>
    <scope>NUCLEOTIDE SEQUENCE [LARGE SCALE GENOMIC DNA]</scope>
    <source>
        <strain evidence="2 4">SNUG30017</strain>
    </source>
</reference>
<dbReference type="AlphaFoldDB" id="A0A6L6XKR8"/>